<protein>
    <submittedName>
        <fullName evidence="2">Uncharacterized protein</fullName>
    </submittedName>
</protein>
<dbReference type="Proteomes" id="UP000318538">
    <property type="component" value="Chromosome"/>
</dbReference>
<evidence type="ECO:0000256" key="1">
    <source>
        <dbReference type="SAM" id="MobiDB-lite"/>
    </source>
</evidence>
<evidence type="ECO:0000313" key="3">
    <source>
        <dbReference type="Proteomes" id="UP000318538"/>
    </source>
</evidence>
<organism evidence="2 3">
    <name type="scientific">Rubripirellula lacrimiformis</name>
    <dbReference type="NCBI Taxonomy" id="1930273"/>
    <lineage>
        <taxon>Bacteria</taxon>
        <taxon>Pseudomonadati</taxon>
        <taxon>Planctomycetota</taxon>
        <taxon>Planctomycetia</taxon>
        <taxon>Pirellulales</taxon>
        <taxon>Pirellulaceae</taxon>
        <taxon>Rubripirellula</taxon>
    </lineage>
</organism>
<proteinExistence type="predicted"/>
<feature type="region of interest" description="Disordered" evidence="1">
    <location>
        <begin position="21"/>
        <end position="72"/>
    </location>
</feature>
<gene>
    <name evidence="2" type="ORF">K227x_52240</name>
</gene>
<keyword evidence="3" id="KW-1185">Reference proteome</keyword>
<dbReference type="AlphaFoldDB" id="A0A517NI96"/>
<accession>A0A517NI96</accession>
<name>A0A517NI96_9BACT</name>
<reference evidence="2 3" key="1">
    <citation type="submission" date="2019-02" db="EMBL/GenBank/DDBJ databases">
        <title>Deep-cultivation of Planctomycetes and their phenomic and genomic characterization uncovers novel biology.</title>
        <authorList>
            <person name="Wiegand S."/>
            <person name="Jogler M."/>
            <person name="Boedeker C."/>
            <person name="Pinto D."/>
            <person name="Vollmers J."/>
            <person name="Rivas-Marin E."/>
            <person name="Kohn T."/>
            <person name="Peeters S.H."/>
            <person name="Heuer A."/>
            <person name="Rast P."/>
            <person name="Oberbeckmann S."/>
            <person name="Bunk B."/>
            <person name="Jeske O."/>
            <person name="Meyerdierks A."/>
            <person name="Storesund J.E."/>
            <person name="Kallscheuer N."/>
            <person name="Luecker S."/>
            <person name="Lage O.M."/>
            <person name="Pohl T."/>
            <person name="Merkel B.J."/>
            <person name="Hornburger P."/>
            <person name="Mueller R.-W."/>
            <person name="Bruemmer F."/>
            <person name="Labrenz M."/>
            <person name="Spormann A.M."/>
            <person name="Op den Camp H."/>
            <person name="Overmann J."/>
            <person name="Amann R."/>
            <person name="Jetten M.S.M."/>
            <person name="Mascher T."/>
            <person name="Medema M.H."/>
            <person name="Devos D.P."/>
            <person name="Kaster A.-K."/>
            <person name="Ovreas L."/>
            <person name="Rohde M."/>
            <person name="Galperin M.Y."/>
            <person name="Jogler C."/>
        </authorList>
    </citation>
    <scope>NUCLEOTIDE SEQUENCE [LARGE SCALE GENOMIC DNA]</scope>
    <source>
        <strain evidence="2 3">K22_7</strain>
    </source>
</reference>
<evidence type="ECO:0000313" key="2">
    <source>
        <dbReference type="EMBL" id="QDT06808.1"/>
    </source>
</evidence>
<dbReference type="EMBL" id="CP036525">
    <property type="protein sequence ID" value="QDT06808.1"/>
    <property type="molecule type" value="Genomic_DNA"/>
</dbReference>
<dbReference type="KEGG" id="rlc:K227x_52240"/>
<sequence length="72" mass="7672">MSANVGLPAAYENVRLGRGAAKVVPPHPSPLPHVEREQNSRSTRGRGGKTSWGDTAVSWFSFAPSPQPSPPH</sequence>